<dbReference type="CDD" id="cd06581">
    <property type="entry name" value="TM_PBP1_LivM_like"/>
    <property type="match status" value="1"/>
</dbReference>
<evidence type="ECO:0000256" key="6">
    <source>
        <dbReference type="SAM" id="Phobius"/>
    </source>
</evidence>
<dbReference type="InterPro" id="IPR043428">
    <property type="entry name" value="LivM-like"/>
</dbReference>
<feature type="transmembrane region" description="Helical" evidence="6">
    <location>
        <begin position="284"/>
        <end position="303"/>
    </location>
</feature>
<keyword evidence="3 6" id="KW-0812">Transmembrane</keyword>
<evidence type="ECO:0000313" key="8">
    <source>
        <dbReference type="Proteomes" id="UP001549320"/>
    </source>
</evidence>
<keyword evidence="2" id="KW-1003">Cell membrane</keyword>
<dbReference type="Proteomes" id="UP001549320">
    <property type="component" value="Unassembled WGS sequence"/>
</dbReference>
<reference evidence="7 8" key="1">
    <citation type="submission" date="2024-06" db="EMBL/GenBank/DDBJ databases">
        <title>Sorghum-associated microbial communities from plants grown in Nebraska, USA.</title>
        <authorList>
            <person name="Schachtman D."/>
        </authorList>
    </citation>
    <scope>NUCLEOTIDE SEQUENCE [LARGE SCALE GENOMIC DNA]</scope>
    <source>
        <strain evidence="7 8">2709</strain>
    </source>
</reference>
<comment type="caution">
    <text evidence="7">The sequence shown here is derived from an EMBL/GenBank/DDBJ whole genome shotgun (WGS) entry which is preliminary data.</text>
</comment>
<feature type="transmembrane region" description="Helical" evidence="6">
    <location>
        <begin position="45"/>
        <end position="71"/>
    </location>
</feature>
<dbReference type="PANTHER" id="PTHR30482:SF18">
    <property type="entry name" value="BRANCHED AMINO ACID TRANSPORT SYSTEM PERMEASE"/>
    <property type="match status" value="1"/>
</dbReference>
<feature type="transmembrane region" description="Helical" evidence="6">
    <location>
        <begin position="12"/>
        <end position="33"/>
    </location>
</feature>
<feature type="transmembrane region" description="Helical" evidence="6">
    <location>
        <begin position="159"/>
        <end position="180"/>
    </location>
</feature>
<dbReference type="RefSeq" id="WP_354440298.1">
    <property type="nucleotide sequence ID" value="NZ_JBEPSH010000001.1"/>
</dbReference>
<evidence type="ECO:0000256" key="2">
    <source>
        <dbReference type="ARBA" id="ARBA00022475"/>
    </source>
</evidence>
<evidence type="ECO:0000256" key="1">
    <source>
        <dbReference type="ARBA" id="ARBA00004651"/>
    </source>
</evidence>
<proteinExistence type="predicted"/>
<dbReference type="PANTHER" id="PTHR30482">
    <property type="entry name" value="HIGH-AFFINITY BRANCHED-CHAIN AMINO ACID TRANSPORT SYSTEM PERMEASE"/>
    <property type="match status" value="1"/>
</dbReference>
<dbReference type="InterPro" id="IPR001851">
    <property type="entry name" value="ABC_transp_permease"/>
</dbReference>
<feature type="transmembrane region" description="Helical" evidence="6">
    <location>
        <begin position="210"/>
        <end position="228"/>
    </location>
</feature>
<feature type="transmembrane region" description="Helical" evidence="6">
    <location>
        <begin position="115"/>
        <end position="139"/>
    </location>
</feature>
<keyword evidence="8" id="KW-1185">Reference proteome</keyword>
<keyword evidence="4 6" id="KW-1133">Transmembrane helix</keyword>
<evidence type="ECO:0000256" key="3">
    <source>
        <dbReference type="ARBA" id="ARBA00022692"/>
    </source>
</evidence>
<sequence>MKSGFLQPQTGGLVALAAIMALLPLLITSDLYFNVANNIGIRALLCLGLSLLLGFAGQISLGHAGFFAIGAYSSALLTSRLDWPVPVALLAGASLCALIALIIGRSILRLRGHLLAMATLAMGSMIYIILNQNVALFGGPDGISVKPFEVGGFRLQGGVQWYIAICCALLAGTWLALNLVNSPIGRALVAIKGSEVAAEVSGVDIARYKLLIFVVSAVYASVAGSLFAHYTEFITPGEADLLYSFEMLIIVLLGGMGSIYGAIVGAAILMSLPHLLTWFHDYETLVFGLVLVFTVLFLPRGLLPTLQQRWRKRGN</sequence>
<name>A0ABV2Q207_9BURK</name>
<dbReference type="EMBL" id="JBEPSH010000001">
    <property type="protein sequence ID" value="MET4575060.1"/>
    <property type="molecule type" value="Genomic_DNA"/>
</dbReference>
<protein>
    <submittedName>
        <fullName evidence="7">Branched-chain amino acid transport system permease protein</fullName>
    </submittedName>
</protein>
<keyword evidence="5 6" id="KW-0472">Membrane</keyword>
<evidence type="ECO:0000256" key="4">
    <source>
        <dbReference type="ARBA" id="ARBA00022989"/>
    </source>
</evidence>
<feature type="transmembrane region" description="Helical" evidence="6">
    <location>
        <begin position="248"/>
        <end position="272"/>
    </location>
</feature>
<dbReference type="Pfam" id="PF02653">
    <property type="entry name" value="BPD_transp_2"/>
    <property type="match status" value="1"/>
</dbReference>
<comment type="subcellular location">
    <subcellularLocation>
        <location evidence="1">Cell membrane</location>
        <topology evidence="1">Multi-pass membrane protein</topology>
    </subcellularLocation>
</comment>
<evidence type="ECO:0000313" key="7">
    <source>
        <dbReference type="EMBL" id="MET4575060.1"/>
    </source>
</evidence>
<organism evidence="7 8">
    <name type="scientific">Ottowia thiooxydans</name>
    <dbReference type="NCBI Taxonomy" id="219182"/>
    <lineage>
        <taxon>Bacteria</taxon>
        <taxon>Pseudomonadati</taxon>
        <taxon>Pseudomonadota</taxon>
        <taxon>Betaproteobacteria</taxon>
        <taxon>Burkholderiales</taxon>
        <taxon>Comamonadaceae</taxon>
        <taxon>Ottowia</taxon>
    </lineage>
</organism>
<gene>
    <name evidence="7" type="ORF">ABIE13_000157</name>
</gene>
<evidence type="ECO:0000256" key="5">
    <source>
        <dbReference type="ARBA" id="ARBA00023136"/>
    </source>
</evidence>
<feature type="transmembrane region" description="Helical" evidence="6">
    <location>
        <begin position="83"/>
        <end position="103"/>
    </location>
</feature>
<accession>A0ABV2Q207</accession>